<accession>A0A2A2TCI3</accession>
<keyword evidence="1" id="KW-0732">Signal</keyword>
<evidence type="ECO:0000313" key="2">
    <source>
        <dbReference type="EMBL" id="PAX51129.1"/>
    </source>
</evidence>
<feature type="chain" id="PRO_5012539375" evidence="1">
    <location>
        <begin position="22"/>
        <end position="271"/>
    </location>
</feature>
<keyword evidence="3" id="KW-1185">Reference proteome</keyword>
<dbReference type="Proteomes" id="UP000218238">
    <property type="component" value="Unassembled WGS sequence"/>
</dbReference>
<proteinExistence type="predicted"/>
<dbReference type="AlphaFoldDB" id="A0A2A2TCI3"/>
<gene>
    <name evidence="2" type="ORF">CK510_26520</name>
</gene>
<sequence>MLLAKKALSIALLSTAATAIATVSNAGSAHALGMTYSSGTYRDANVTNEGSFSAGVNQEGYETFDFNKVKNGELPGNDKVKYSYSGSNTQTGIITLDNPEIQWAPAGVKGEKNTSQYSQVFKGKNLIVETAKKGDTFNYFGLNLGALSIGNTLQFFNGGNAVSLNYKDSKGIAQVASTLTFDILTKLAPTTAQQHGGQTNGFFEFFSTSLNDNFDKIVISQLDGGGFETDNHTFRIGKGAYTASVPEPGVVLGLASVGGMLLRSRKKQKTA</sequence>
<feature type="signal peptide" evidence="1">
    <location>
        <begin position="1"/>
        <end position="21"/>
    </location>
</feature>
<dbReference type="NCBIfam" id="TIGR02595">
    <property type="entry name" value="PEP_CTERM"/>
    <property type="match status" value="1"/>
</dbReference>
<dbReference type="OrthoDB" id="510846at2"/>
<dbReference type="InterPro" id="IPR013424">
    <property type="entry name" value="Ice-binding_C"/>
</dbReference>
<evidence type="ECO:0000313" key="3">
    <source>
        <dbReference type="Proteomes" id="UP000218238"/>
    </source>
</evidence>
<comment type="caution">
    <text evidence="2">The sequence shown here is derived from an EMBL/GenBank/DDBJ whole genome shotgun (WGS) entry which is preliminary data.</text>
</comment>
<dbReference type="RefSeq" id="WP_095724510.1">
    <property type="nucleotide sequence ID" value="NZ_NTFS01000466.1"/>
</dbReference>
<reference evidence="2 3" key="1">
    <citation type="submission" date="2017-08" db="EMBL/GenBank/DDBJ databases">
        <title>Draft genome sequence of filamentous cyanobacterium Calothrix elsteri CCALA 953.</title>
        <authorList>
            <person name="Gagunashvili A.N."/>
            <person name="Elster J."/>
            <person name="Andresson O.S."/>
        </authorList>
    </citation>
    <scope>NUCLEOTIDE SEQUENCE [LARGE SCALE GENOMIC DNA]</scope>
    <source>
        <strain evidence="2 3">CCALA 953</strain>
    </source>
</reference>
<protein>
    <submittedName>
        <fullName evidence="2">PEP-CTERM sorting domain-containing protein</fullName>
    </submittedName>
</protein>
<name>A0A2A2TCI3_9CYAN</name>
<evidence type="ECO:0000256" key="1">
    <source>
        <dbReference type="SAM" id="SignalP"/>
    </source>
</evidence>
<dbReference type="EMBL" id="NTFS01000466">
    <property type="protein sequence ID" value="PAX51129.1"/>
    <property type="molecule type" value="Genomic_DNA"/>
</dbReference>
<organism evidence="2 3">
    <name type="scientific">Brunnivagina elsteri CCALA 953</name>
    <dbReference type="NCBI Taxonomy" id="987040"/>
    <lineage>
        <taxon>Bacteria</taxon>
        <taxon>Bacillati</taxon>
        <taxon>Cyanobacteriota</taxon>
        <taxon>Cyanophyceae</taxon>
        <taxon>Nostocales</taxon>
        <taxon>Calotrichaceae</taxon>
        <taxon>Brunnivagina</taxon>
    </lineage>
</organism>